<name>A0A6J6N4U0_9ZZZZ</name>
<protein>
    <submittedName>
        <fullName evidence="2">Unannotated protein</fullName>
    </submittedName>
</protein>
<accession>A0A6J6N4U0</accession>
<proteinExistence type="predicted"/>
<evidence type="ECO:0000313" key="2">
    <source>
        <dbReference type="EMBL" id="CAB4681650.1"/>
    </source>
</evidence>
<sequence>MRTYEVVYYAVEQSRNIPARIAFLLSIYIGLTAISTWYATARGYKKSSGFLLSFLITPVLAGVWFKVRPKN</sequence>
<organism evidence="2">
    <name type="scientific">freshwater metagenome</name>
    <dbReference type="NCBI Taxonomy" id="449393"/>
    <lineage>
        <taxon>unclassified sequences</taxon>
        <taxon>metagenomes</taxon>
        <taxon>ecological metagenomes</taxon>
    </lineage>
</organism>
<feature type="transmembrane region" description="Helical" evidence="1">
    <location>
        <begin position="21"/>
        <end position="41"/>
    </location>
</feature>
<dbReference type="AlphaFoldDB" id="A0A6J6N4U0"/>
<reference evidence="2" key="1">
    <citation type="submission" date="2020-05" db="EMBL/GenBank/DDBJ databases">
        <authorList>
            <person name="Chiriac C."/>
            <person name="Salcher M."/>
            <person name="Ghai R."/>
            <person name="Kavagutti S V."/>
        </authorList>
    </citation>
    <scope>NUCLEOTIDE SEQUENCE</scope>
</reference>
<gene>
    <name evidence="2" type="ORF">UFOPK2373_00295</name>
</gene>
<keyword evidence="1" id="KW-0472">Membrane</keyword>
<dbReference type="EMBL" id="CAEZXL010000031">
    <property type="protein sequence ID" value="CAB4681650.1"/>
    <property type="molecule type" value="Genomic_DNA"/>
</dbReference>
<evidence type="ECO:0000256" key="1">
    <source>
        <dbReference type="SAM" id="Phobius"/>
    </source>
</evidence>
<keyword evidence="1" id="KW-0812">Transmembrane</keyword>
<keyword evidence="1" id="KW-1133">Transmembrane helix</keyword>
<feature type="transmembrane region" description="Helical" evidence="1">
    <location>
        <begin position="47"/>
        <end position="65"/>
    </location>
</feature>